<dbReference type="EMBL" id="FLRE01001828">
    <property type="protein sequence ID" value="SBT57384.1"/>
    <property type="molecule type" value="Genomic_DNA"/>
</dbReference>
<evidence type="ECO:0000313" key="3">
    <source>
        <dbReference type="Proteomes" id="UP000078550"/>
    </source>
</evidence>
<reference evidence="3 4" key="2">
    <citation type="submission" date="2016-05" db="EMBL/GenBank/DDBJ databases">
        <authorList>
            <person name="Naeem Raeece"/>
        </authorList>
    </citation>
    <scope>NUCLEOTIDE SEQUENCE [LARGE SCALE GENOMIC DNA]</scope>
</reference>
<dbReference type="Proteomes" id="UP000078555">
    <property type="component" value="Unassembled WGS sequence"/>
</dbReference>
<name>A0A1A9ALQ6_PLAOA</name>
<evidence type="ECO:0000313" key="4">
    <source>
        <dbReference type="Proteomes" id="UP000078555"/>
    </source>
</evidence>
<proteinExistence type="predicted"/>
<evidence type="ECO:0000313" key="1">
    <source>
        <dbReference type="EMBL" id="SBT57384.1"/>
    </source>
</evidence>
<dbReference type="Proteomes" id="UP000078550">
    <property type="component" value="Unassembled WGS sequence"/>
</dbReference>
<accession>A0A1A9ALQ6</accession>
<evidence type="ECO:0000313" key="2">
    <source>
        <dbReference type="EMBL" id="SBT57578.1"/>
    </source>
</evidence>
<organism evidence="2 4">
    <name type="scientific">Plasmodium ovale wallikeri</name>
    <dbReference type="NCBI Taxonomy" id="864142"/>
    <lineage>
        <taxon>Eukaryota</taxon>
        <taxon>Sar</taxon>
        <taxon>Alveolata</taxon>
        <taxon>Apicomplexa</taxon>
        <taxon>Aconoidasida</taxon>
        <taxon>Haemosporida</taxon>
        <taxon>Plasmodiidae</taxon>
        <taxon>Plasmodium</taxon>
        <taxon>Plasmodium (Plasmodium)</taxon>
    </lineage>
</organism>
<keyword evidence="4" id="KW-1185">Reference proteome</keyword>
<gene>
    <name evidence="2" type="ORF">POVWA1_082420</name>
    <name evidence="1" type="ORF">POVWA2_079170</name>
</gene>
<dbReference type="EMBL" id="FLRD01001565">
    <property type="protein sequence ID" value="SBT57578.1"/>
    <property type="molecule type" value="Genomic_DNA"/>
</dbReference>
<protein>
    <submittedName>
        <fullName evidence="2">Uncharacterized protein</fullName>
    </submittedName>
</protein>
<sequence length="70" mass="8161">MKVFEKEVPGKRKNIPRIHIDMFEGNKKEKRLESSELFLGTHMDNLKTKNNIGGTLCNVKNIYKNTLQNE</sequence>
<dbReference type="AlphaFoldDB" id="A0A1A9ALQ6"/>
<reference evidence="2" key="1">
    <citation type="submission" date="2016-05" db="EMBL/GenBank/DDBJ databases">
        <authorList>
            <person name="Lavstsen T."/>
            <person name="Jespersen J.S."/>
        </authorList>
    </citation>
    <scope>NUCLEOTIDE SEQUENCE [LARGE SCALE GENOMIC DNA]</scope>
</reference>